<accession>A0A2K9MEW4</accession>
<name>A0A2K9MEW4_9RHOB</name>
<dbReference type="Gene3D" id="3.30.10.10">
    <property type="entry name" value="Trypsin Inhibitor V, subunit A"/>
    <property type="match status" value="1"/>
</dbReference>
<dbReference type="KEGG" id="paru:CYR75_07845"/>
<gene>
    <name evidence="2" type="ORF">CYR75_07845</name>
</gene>
<dbReference type="OrthoDB" id="8724542at2"/>
<protein>
    <recommendedName>
        <fullName evidence="4">Peptidase inhibitor I78</fullName>
    </recommendedName>
</protein>
<evidence type="ECO:0000313" key="3">
    <source>
        <dbReference type="Proteomes" id="UP000234882"/>
    </source>
</evidence>
<proteinExistence type="predicted"/>
<dbReference type="Pfam" id="PF11720">
    <property type="entry name" value="Inhibitor_I78"/>
    <property type="match status" value="1"/>
</dbReference>
<feature type="chain" id="PRO_5014972793" description="Peptidase inhibitor I78" evidence="1">
    <location>
        <begin position="22"/>
        <end position="100"/>
    </location>
</feature>
<dbReference type="RefSeq" id="WP_101499536.1">
    <property type="nucleotide sequence ID" value="NZ_CP025583.1"/>
</dbReference>
<evidence type="ECO:0000256" key="1">
    <source>
        <dbReference type="SAM" id="SignalP"/>
    </source>
</evidence>
<dbReference type="EMBL" id="CP025583">
    <property type="protein sequence ID" value="AUM74188.1"/>
    <property type="molecule type" value="Genomic_DNA"/>
</dbReference>
<sequence>MTDIRKSALALALLAPMGIAACVPASDPVVVPTSPATETDACGSAAYQQFVGQKSPAISLPAGAEFRHYRTGDPVTLDLRPERLNFEYDRSGTLIRVSCG</sequence>
<dbReference type="AlphaFoldDB" id="A0A2K9MEW4"/>
<evidence type="ECO:0008006" key="4">
    <source>
        <dbReference type="Google" id="ProtNLM"/>
    </source>
</evidence>
<dbReference type="Proteomes" id="UP000234882">
    <property type="component" value="Chromosome"/>
</dbReference>
<dbReference type="PROSITE" id="PS51257">
    <property type="entry name" value="PROKAR_LIPOPROTEIN"/>
    <property type="match status" value="1"/>
</dbReference>
<dbReference type="InterPro" id="IPR021719">
    <property type="entry name" value="Prot_inh_I78"/>
</dbReference>
<evidence type="ECO:0000313" key="2">
    <source>
        <dbReference type="EMBL" id="AUM74188.1"/>
    </source>
</evidence>
<keyword evidence="1" id="KW-0732">Signal</keyword>
<reference evidence="3" key="1">
    <citation type="submission" date="2017-12" db="EMBL/GenBank/DDBJ databases">
        <title>Genomic analysis of Paracoccus sp. CBA4604.</title>
        <authorList>
            <person name="Roh S.W."/>
            <person name="Kim J.Y."/>
            <person name="Kim J.S."/>
        </authorList>
    </citation>
    <scope>NUCLEOTIDE SEQUENCE [LARGE SCALE GENOMIC DNA]</scope>
    <source>
        <strain evidence="3">CBA4604</strain>
    </source>
</reference>
<keyword evidence="3" id="KW-1185">Reference proteome</keyword>
<feature type="signal peptide" evidence="1">
    <location>
        <begin position="1"/>
        <end position="21"/>
    </location>
</feature>
<organism evidence="2 3">
    <name type="scientific">Paracoccus jeotgali</name>
    <dbReference type="NCBI Taxonomy" id="2065379"/>
    <lineage>
        <taxon>Bacteria</taxon>
        <taxon>Pseudomonadati</taxon>
        <taxon>Pseudomonadota</taxon>
        <taxon>Alphaproteobacteria</taxon>
        <taxon>Rhodobacterales</taxon>
        <taxon>Paracoccaceae</taxon>
        <taxon>Paracoccus</taxon>
    </lineage>
</organism>